<feature type="transmembrane region" description="Helical" evidence="2">
    <location>
        <begin position="321"/>
        <end position="346"/>
    </location>
</feature>
<evidence type="ECO:0000256" key="3">
    <source>
        <dbReference type="SAM" id="SignalP"/>
    </source>
</evidence>
<feature type="compositionally biased region" description="Basic and acidic residues" evidence="1">
    <location>
        <begin position="47"/>
        <end position="61"/>
    </location>
</feature>
<organism evidence="4 5">
    <name type="scientific">Intoshia linei</name>
    <dbReference type="NCBI Taxonomy" id="1819745"/>
    <lineage>
        <taxon>Eukaryota</taxon>
        <taxon>Metazoa</taxon>
        <taxon>Spiralia</taxon>
        <taxon>Lophotrochozoa</taxon>
        <taxon>Mesozoa</taxon>
        <taxon>Orthonectida</taxon>
        <taxon>Rhopaluridae</taxon>
        <taxon>Intoshia</taxon>
    </lineage>
</organism>
<evidence type="ECO:0000256" key="1">
    <source>
        <dbReference type="SAM" id="MobiDB-lite"/>
    </source>
</evidence>
<proteinExistence type="predicted"/>
<dbReference type="Proteomes" id="UP000078046">
    <property type="component" value="Unassembled WGS sequence"/>
</dbReference>
<keyword evidence="3" id="KW-0732">Signal</keyword>
<feature type="chain" id="PRO_5008056806" description="t-SNARE coiled-coil homology domain-containing protein" evidence="3">
    <location>
        <begin position="22"/>
        <end position="387"/>
    </location>
</feature>
<comment type="caution">
    <text evidence="4">The sequence shown here is derived from an EMBL/GenBank/DDBJ whole genome shotgun (WGS) entry which is preliminary data.</text>
</comment>
<evidence type="ECO:0000256" key="2">
    <source>
        <dbReference type="SAM" id="Phobius"/>
    </source>
</evidence>
<evidence type="ECO:0008006" key="6">
    <source>
        <dbReference type="Google" id="ProtNLM"/>
    </source>
</evidence>
<keyword evidence="2" id="KW-0812">Transmembrane</keyword>
<protein>
    <recommendedName>
        <fullName evidence="6">t-SNARE coiled-coil homology domain-containing protein</fullName>
    </recommendedName>
</protein>
<keyword evidence="2" id="KW-1133">Transmembrane helix</keyword>
<sequence length="387" mass="43711">MKILNLVQVLIILIFVAYTQSISFDYWKKLVMGEDYPIDNSKISTHNPDKNVDKKNDDKTNKKQSNVDTKNEESLNLEKTVNTNKNNKTINESMASKVLAIITNVNGNSSEIVNKVERKIKEKLSGITEKIPKIKENAPQNATTLNKVDNIYRTLHYCLAGGGFLVLLVVFVISIVLNQKRSKFDKRHQDFYPIDIGNEIDSVSQSIDSTGSTQESCVINTEESLNQVKINNTTIKDKISNGNVTKIEKSLNKLKVVNTDKTDENKNKSITGNILDMVQKVVINNSEIVNKVEGKIIETFSDMKEKINTIKDNINNSNNKYILLHYCLAGGGFLILLVLFVISIVLNHIKSKFEKRQQDFYPINVDNQIDSASQLFDDTEESCVDNI</sequence>
<keyword evidence="2" id="KW-0472">Membrane</keyword>
<dbReference type="AlphaFoldDB" id="A0A177B088"/>
<name>A0A177B088_9BILA</name>
<reference evidence="4 5" key="1">
    <citation type="submission" date="2016-04" db="EMBL/GenBank/DDBJ databases">
        <title>The genome of Intoshia linei affirms orthonectids as highly simplified spiralians.</title>
        <authorList>
            <person name="Mikhailov K.V."/>
            <person name="Slusarev G.S."/>
            <person name="Nikitin M.A."/>
            <person name="Logacheva M.D."/>
            <person name="Penin A."/>
            <person name="Aleoshin V."/>
            <person name="Panchin Y.V."/>
        </authorList>
    </citation>
    <scope>NUCLEOTIDE SEQUENCE [LARGE SCALE GENOMIC DNA]</scope>
    <source>
        <strain evidence="4">Intl2013</strain>
        <tissue evidence="4">Whole animal</tissue>
    </source>
</reference>
<gene>
    <name evidence="4" type="ORF">A3Q56_05234</name>
</gene>
<evidence type="ECO:0000313" key="5">
    <source>
        <dbReference type="Proteomes" id="UP000078046"/>
    </source>
</evidence>
<feature type="region of interest" description="Disordered" evidence="1">
    <location>
        <begin position="39"/>
        <end position="73"/>
    </location>
</feature>
<accession>A0A177B088</accession>
<feature type="transmembrane region" description="Helical" evidence="2">
    <location>
        <begin position="154"/>
        <end position="177"/>
    </location>
</feature>
<dbReference type="EMBL" id="LWCA01000760">
    <property type="protein sequence ID" value="OAF67041.1"/>
    <property type="molecule type" value="Genomic_DNA"/>
</dbReference>
<keyword evidence="5" id="KW-1185">Reference proteome</keyword>
<evidence type="ECO:0000313" key="4">
    <source>
        <dbReference type="EMBL" id="OAF67041.1"/>
    </source>
</evidence>
<feature type="signal peptide" evidence="3">
    <location>
        <begin position="1"/>
        <end position="21"/>
    </location>
</feature>